<keyword evidence="2" id="KW-1185">Reference proteome</keyword>
<evidence type="ECO:0000313" key="2">
    <source>
        <dbReference type="Proteomes" id="UP001164539"/>
    </source>
</evidence>
<name>A0ACC1X8Y7_MELAZ</name>
<dbReference type="Proteomes" id="UP001164539">
    <property type="component" value="Chromosome 11"/>
</dbReference>
<evidence type="ECO:0000313" key="1">
    <source>
        <dbReference type="EMBL" id="KAJ4707149.1"/>
    </source>
</evidence>
<comment type="caution">
    <text evidence="1">The sequence shown here is derived from an EMBL/GenBank/DDBJ whole genome shotgun (WGS) entry which is preliminary data.</text>
</comment>
<gene>
    <name evidence="1" type="ORF">OWV82_020707</name>
</gene>
<protein>
    <submittedName>
        <fullName evidence="1">Zinc finger CCHC domain-containing protein 8</fullName>
    </submittedName>
</protein>
<sequence length="559" mass="63246">MEAEDVIELAASSPSAFEGESNEVHDFDGGRVQSDFQPNDCEKKEDESKGESMELNEPNLEIEDGQLIDERMGDRDVVDYSPIVRINAEATKTVELAETIIESDSTLHIQNGCLEVPNRSPIHRHKMDVSSVSGVKRARITYDEEQPSVHIIYNCLTRASKQKLEELLQQWSEWQAQSASSSNDPNEVIESGEETFYPALCVGKEEGSAVSFWVDNQTKNRQNKEFIPLDSNTTPLYDRGYALGLTSGDGSSNLEGGLEIVDDASRCFNCGSYSHALKECPKPRDNVAVNNARKQHKSKRNQNSASRNPTRYYQNSAGGKYDGLRPGALDAETRQLFGLGEFDPPPWLNRMRELGYPPGYLDPEDEDQPSGIIIFGDEEIKDDQEDGEIIETNPTAPKRRMTVEFPGINAPIPENADERLWAARPSNSEPHRDRSHHRSHHHSESHSRGHYYEQRWSINSRDDGPPGVDPVSSYPPRHGGYDYYSSHRSPTLGRSQSDRGRSPLVYDDYVTRGSFTSPYTSRHMSPPDYDADGYRDDYNRDHSSRSDDYDRHRHRSSRR</sequence>
<organism evidence="1 2">
    <name type="scientific">Melia azedarach</name>
    <name type="common">Chinaberry tree</name>
    <dbReference type="NCBI Taxonomy" id="155640"/>
    <lineage>
        <taxon>Eukaryota</taxon>
        <taxon>Viridiplantae</taxon>
        <taxon>Streptophyta</taxon>
        <taxon>Embryophyta</taxon>
        <taxon>Tracheophyta</taxon>
        <taxon>Spermatophyta</taxon>
        <taxon>Magnoliopsida</taxon>
        <taxon>eudicotyledons</taxon>
        <taxon>Gunneridae</taxon>
        <taxon>Pentapetalae</taxon>
        <taxon>rosids</taxon>
        <taxon>malvids</taxon>
        <taxon>Sapindales</taxon>
        <taxon>Meliaceae</taxon>
        <taxon>Melia</taxon>
    </lineage>
</organism>
<proteinExistence type="predicted"/>
<accession>A0ACC1X8Y7</accession>
<dbReference type="EMBL" id="CM051404">
    <property type="protein sequence ID" value="KAJ4707149.1"/>
    <property type="molecule type" value="Genomic_DNA"/>
</dbReference>
<reference evidence="1 2" key="1">
    <citation type="journal article" date="2023" name="Science">
        <title>Complex scaffold remodeling in plant triterpene biosynthesis.</title>
        <authorList>
            <person name="De La Pena R."/>
            <person name="Hodgson H."/>
            <person name="Liu J.C."/>
            <person name="Stephenson M.J."/>
            <person name="Martin A.C."/>
            <person name="Owen C."/>
            <person name="Harkess A."/>
            <person name="Leebens-Mack J."/>
            <person name="Jimenez L.E."/>
            <person name="Osbourn A."/>
            <person name="Sattely E.S."/>
        </authorList>
    </citation>
    <scope>NUCLEOTIDE SEQUENCE [LARGE SCALE GENOMIC DNA]</scope>
    <source>
        <strain evidence="2">cv. JPN11</strain>
        <tissue evidence="1">Leaf</tissue>
    </source>
</reference>